<comment type="caution">
    <text evidence="6">The sequence shown here is derived from an EMBL/GenBank/DDBJ whole genome shotgun (WGS) entry which is preliminary data.</text>
</comment>
<dbReference type="EMBL" id="JAMTCO010000001">
    <property type="protein sequence ID" value="MCP2267829.1"/>
    <property type="molecule type" value="Genomic_DNA"/>
</dbReference>
<dbReference type="InterPro" id="IPR007197">
    <property type="entry name" value="rSAM"/>
</dbReference>
<feature type="domain" description="Radical SAM core" evidence="5">
    <location>
        <begin position="4"/>
        <end position="238"/>
    </location>
</feature>
<evidence type="ECO:0000256" key="1">
    <source>
        <dbReference type="ARBA" id="ARBA00022691"/>
    </source>
</evidence>
<dbReference type="SFLD" id="SFLDS00029">
    <property type="entry name" value="Radical_SAM"/>
    <property type="match status" value="1"/>
</dbReference>
<evidence type="ECO:0000256" key="4">
    <source>
        <dbReference type="ARBA" id="ARBA00023014"/>
    </source>
</evidence>
<dbReference type="SUPFAM" id="SSF102114">
    <property type="entry name" value="Radical SAM enzymes"/>
    <property type="match status" value="1"/>
</dbReference>
<dbReference type="SFLD" id="SFLDG01386">
    <property type="entry name" value="main_SPASM_domain-containing"/>
    <property type="match status" value="1"/>
</dbReference>
<gene>
    <name evidence="6" type="ORF">LV75_000311</name>
</gene>
<evidence type="ECO:0000256" key="2">
    <source>
        <dbReference type="ARBA" id="ARBA00022723"/>
    </source>
</evidence>
<keyword evidence="7" id="KW-1185">Reference proteome</keyword>
<keyword evidence="1" id="KW-0949">S-adenosyl-L-methionine</keyword>
<dbReference type="InterPro" id="IPR058240">
    <property type="entry name" value="rSAM_sf"/>
</dbReference>
<dbReference type="SFLD" id="SFLDG01067">
    <property type="entry name" value="SPASM/twitch_domain_containing"/>
    <property type="match status" value="1"/>
</dbReference>
<dbReference type="SFLD" id="SFLDG01072">
    <property type="entry name" value="dehydrogenase_like"/>
    <property type="match status" value="1"/>
</dbReference>
<evidence type="ECO:0000313" key="7">
    <source>
        <dbReference type="Proteomes" id="UP001205185"/>
    </source>
</evidence>
<name>A0ABT1I5I1_9PSEU</name>
<keyword evidence="3" id="KW-0408">Iron</keyword>
<dbReference type="CDD" id="cd01335">
    <property type="entry name" value="Radical_SAM"/>
    <property type="match status" value="1"/>
</dbReference>
<proteinExistence type="predicted"/>
<dbReference type="Pfam" id="PF04055">
    <property type="entry name" value="Radical_SAM"/>
    <property type="match status" value="1"/>
</dbReference>
<dbReference type="PANTHER" id="PTHR43273:SF8">
    <property type="entry name" value="RADICAL SAM DOMAIN PROTEIN"/>
    <property type="match status" value="1"/>
</dbReference>
<dbReference type="NCBIfam" id="TIGR04269">
    <property type="entry name" value="SAM_SPASM_FxsB"/>
    <property type="match status" value="1"/>
</dbReference>
<keyword evidence="4" id="KW-0411">Iron-sulfur</keyword>
<dbReference type="PANTHER" id="PTHR43273">
    <property type="entry name" value="ANAEROBIC SULFATASE-MATURATING ENZYME HOMOLOG ASLB-RELATED"/>
    <property type="match status" value="1"/>
</dbReference>
<organism evidence="6 7">
    <name type="scientific">Actinokineospora diospyrosa</name>
    <dbReference type="NCBI Taxonomy" id="103728"/>
    <lineage>
        <taxon>Bacteria</taxon>
        <taxon>Bacillati</taxon>
        <taxon>Actinomycetota</taxon>
        <taxon>Actinomycetes</taxon>
        <taxon>Pseudonocardiales</taxon>
        <taxon>Pseudonocardiaceae</taxon>
        <taxon>Actinokineospora</taxon>
    </lineage>
</organism>
<protein>
    <recommendedName>
        <fullName evidence="5">Radical SAM core domain-containing protein</fullName>
    </recommendedName>
</protein>
<dbReference type="InterPro" id="IPR023867">
    <property type="entry name" value="Sulphatase_maturase_rSAM"/>
</dbReference>
<reference evidence="6 7" key="1">
    <citation type="submission" date="2022-06" db="EMBL/GenBank/DDBJ databases">
        <title>Genomic Encyclopedia of Archaeal and Bacterial Type Strains, Phase II (KMG-II): from individual species to whole genera.</title>
        <authorList>
            <person name="Goeker M."/>
        </authorList>
    </citation>
    <scope>NUCLEOTIDE SEQUENCE [LARGE SCALE GENOMIC DNA]</scope>
    <source>
        <strain evidence="6 7">DSM 44255</strain>
    </source>
</reference>
<dbReference type="PROSITE" id="PS51918">
    <property type="entry name" value="RADICAL_SAM"/>
    <property type="match status" value="1"/>
</dbReference>
<accession>A0ABT1I5I1</accession>
<dbReference type="RefSeq" id="WP_253884741.1">
    <property type="nucleotide sequence ID" value="NZ_BAAAVB010000002.1"/>
</dbReference>
<dbReference type="Gene3D" id="3.20.20.70">
    <property type="entry name" value="Aldolase class I"/>
    <property type="match status" value="1"/>
</dbReference>
<evidence type="ECO:0000256" key="3">
    <source>
        <dbReference type="ARBA" id="ARBA00023004"/>
    </source>
</evidence>
<dbReference type="InterPro" id="IPR026335">
    <property type="entry name" value="rSAM_SPASM_FxsB"/>
</dbReference>
<evidence type="ECO:0000259" key="5">
    <source>
        <dbReference type="PROSITE" id="PS51918"/>
    </source>
</evidence>
<keyword evidence="2" id="KW-0479">Metal-binding</keyword>
<sequence length="374" mass="40419">MRVRPPTRQFVVKLHSRCDLACDYCYVYEMADARWRSAPAVMSERTADDLVGRLAEHAAAHRIEHLDVVLHGGEPLLAGPARIGALVRAARARVPASIGFTVQTNGMRLDEPFLRLFDELNVRVGVSLDGTKAGHDRHRKRHNGAGTHHIVAAAVRKLAGPDFRHLFAGLLCVVDLAEDPLACYRELLDFDPPVLDFLLPHGSWSAPPPGRHPGDPATPVLATPYADWLIPVFDEWYAASPPTTVVRQFAEMVTLWLGGSSGVEGLGDQTSPPLVVATDGSIELSDIIAAVEPDAVDTGLNVATDPFDAVVLPQEKLAAECQACPVLAGCGGGHPAHRYRAGHGFENPSVYCPDLFRLTSHVRARLAHDLAALK</sequence>
<evidence type="ECO:0000313" key="6">
    <source>
        <dbReference type="EMBL" id="MCP2267829.1"/>
    </source>
</evidence>
<dbReference type="Proteomes" id="UP001205185">
    <property type="component" value="Unassembled WGS sequence"/>
</dbReference>
<dbReference type="InterPro" id="IPR013785">
    <property type="entry name" value="Aldolase_TIM"/>
</dbReference>